<organism evidence="2 3">
    <name type="scientific">Victivallis lenta</name>
    <dbReference type="NCBI Taxonomy" id="2606640"/>
    <lineage>
        <taxon>Bacteria</taxon>
        <taxon>Pseudomonadati</taxon>
        <taxon>Lentisphaerota</taxon>
        <taxon>Lentisphaeria</taxon>
        <taxon>Victivallales</taxon>
        <taxon>Victivallaceae</taxon>
        <taxon>Victivallis</taxon>
    </lineage>
</organism>
<feature type="signal peptide" evidence="1">
    <location>
        <begin position="1"/>
        <end position="19"/>
    </location>
</feature>
<keyword evidence="1" id="KW-0732">Signal</keyword>
<feature type="chain" id="PRO_5032929515" evidence="1">
    <location>
        <begin position="20"/>
        <end position="770"/>
    </location>
</feature>
<keyword evidence="3" id="KW-1185">Reference proteome</keyword>
<dbReference type="Proteomes" id="UP000435649">
    <property type="component" value="Unassembled WGS sequence"/>
</dbReference>
<accession>A0A844GAQ1</accession>
<evidence type="ECO:0000313" key="3">
    <source>
        <dbReference type="Proteomes" id="UP000435649"/>
    </source>
</evidence>
<name>A0A844GAQ1_9BACT</name>
<sequence>MKLFLPVLAAFAFTLILSAADGIWRADGAKLLKPGEPKMEVGFPGGAQLYREPDRLTFRPQRAAFDAQSLEMEIKVEADTPEPVKGVVFFKNKDGLWFQSIEEFSFTPGEWKKIGVRLDRSGRNWRGVGHGAVFDAEAATQIFSAGISVYGSETRTFTLECRNLRFAGEREKQPLSIRDWKLPPLGEVNRRVDSRFRLDREFFNPYDPDEVTVDFELKTPDGNVKRYPGFYSRDYTRTRHFTREIIRPEGSGFWEIRFTPLVPGDYQLRLVVNDRMAKEETVSEWRSFSAAASNLPGAVRVSAKNNGFFELTSGEFFFPIGLNIHTNTDRRSEIGFNFGHLPDRGTYDYDDYLTACGKAGINAVEVWMAGWTMALEHDAGRSGYYGVGRYNTDAAWRLDHVIDTARENGIFINLIIDNHGRLSDSSDPEWRENPINARAEYAAANGGFLSDPAEFFRSEAAMKNNSKRARYIAARWGGTPNIMAVELWSEVDLTSQMRERYADGSALKWHQAAAEELRGYSQIGWPVSTHICSEFHNLLGLIKLFQQPAITHIAGDAYRNPDMHFADHLRDYGNHMKNHGKPQLITEFGGNPNGSAPEQILGDIHSGLWGSLFSRLSGTPFLWWHDFVHLNDHYDHYRAFADYLKGIDLRSEKLDYLLSPAVTVPAPPKGQTYQALALAAPDAFYGWLYNRAATQRYPADPAAFPEVKEVSIRLESALPAPGEYRLRWFSTLPCREVASGTVKVEAGKPVVLTAPPFRIDLAFKLEREKK</sequence>
<dbReference type="SUPFAM" id="SSF51445">
    <property type="entry name" value="(Trans)glycosidases"/>
    <property type="match status" value="1"/>
</dbReference>
<dbReference type="AlphaFoldDB" id="A0A844GAQ1"/>
<dbReference type="Gene3D" id="3.20.20.80">
    <property type="entry name" value="Glycosidases"/>
    <property type="match status" value="1"/>
</dbReference>
<dbReference type="RefSeq" id="WP_154420518.1">
    <property type="nucleotide sequence ID" value="NZ_CALXOB010000015.1"/>
</dbReference>
<comment type="caution">
    <text evidence="2">The sequence shown here is derived from an EMBL/GenBank/DDBJ whole genome shotgun (WGS) entry which is preliminary data.</text>
</comment>
<evidence type="ECO:0000256" key="1">
    <source>
        <dbReference type="SAM" id="SignalP"/>
    </source>
</evidence>
<dbReference type="EMBL" id="VUNS01000034">
    <property type="protein sequence ID" value="MST99309.1"/>
    <property type="molecule type" value="Genomic_DNA"/>
</dbReference>
<protein>
    <submittedName>
        <fullName evidence="2">DUF5060 domain-containing protein</fullName>
    </submittedName>
</protein>
<gene>
    <name evidence="2" type="ORF">FYJ85_19985</name>
</gene>
<dbReference type="InterPro" id="IPR013783">
    <property type="entry name" value="Ig-like_fold"/>
</dbReference>
<evidence type="ECO:0000313" key="2">
    <source>
        <dbReference type="EMBL" id="MST99309.1"/>
    </source>
</evidence>
<dbReference type="InterPro" id="IPR017853">
    <property type="entry name" value="GH"/>
</dbReference>
<proteinExistence type="predicted"/>
<dbReference type="Gene3D" id="2.60.40.10">
    <property type="entry name" value="Immunoglobulins"/>
    <property type="match status" value="1"/>
</dbReference>
<reference evidence="2 3" key="1">
    <citation type="submission" date="2019-08" db="EMBL/GenBank/DDBJ databases">
        <title>In-depth cultivation of the pig gut microbiome towards novel bacterial diversity and tailored functional studies.</title>
        <authorList>
            <person name="Wylensek D."/>
            <person name="Hitch T.C.A."/>
            <person name="Clavel T."/>
        </authorList>
    </citation>
    <scope>NUCLEOTIDE SEQUENCE [LARGE SCALE GENOMIC DNA]</scope>
    <source>
        <strain evidence="2 3">BBE-744-WT-12</strain>
    </source>
</reference>